<keyword evidence="17" id="KW-0282">Flagellum</keyword>
<dbReference type="Gene3D" id="1.20.120.1380">
    <property type="entry name" value="Flagellar FlhF biosynthesis protein, N domain"/>
    <property type="match status" value="1"/>
</dbReference>
<dbReference type="PANTHER" id="PTHR43134">
    <property type="entry name" value="SIGNAL RECOGNITION PARTICLE RECEPTOR SUBUNIT ALPHA"/>
    <property type="match status" value="1"/>
</dbReference>
<dbReference type="NCBIfam" id="TIGR03499">
    <property type="entry name" value="FlhF"/>
    <property type="match status" value="1"/>
</dbReference>
<keyword evidence="11" id="KW-1006">Bacterial flagellum protein export</keyword>
<dbReference type="RefSeq" id="WP_072427591.1">
    <property type="nucleotide sequence ID" value="NZ_FPKR01000003.1"/>
</dbReference>
<feature type="compositionally biased region" description="Low complexity" evidence="14">
    <location>
        <begin position="191"/>
        <end position="206"/>
    </location>
</feature>
<dbReference type="GO" id="GO:0044781">
    <property type="term" value="P:bacterial-type flagellum organization"/>
    <property type="evidence" value="ECO:0007669"/>
    <property type="project" value="UniProtKB-UniRule"/>
</dbReference>
<dbReference type="InterPro" id="IPR027417">
    <property type="entry name" value="P-loop_NTPase"/>
</dbReference>
<dbReference type="SMART" id="SM00962">
    <property type="entry name" value="SRP54"/>
    <property type="match status" value="1"/>
</dbReference>
<evidence type="ECO:0000256" key="13">
    <source>
        <dbReference type="NCBIfam" id="TIGR03499"/>
    </source>
</evidence>
<evidence type="ECO:0000256" key="14">
    <source>
        <dbReference type="SAM" id="MobiDB-lite"/>
    </source>
</evidence>
<proteinExistence type="inferred from homology"/>
<organism evidence="17 18">
    <name type="scientific">Chitinimonas taiwanensis DSM 18899</name>
    <dbReference type="NCBI Taxonomy" id="1121279"/>
    <lineage>
        <taxon>Bacteria</taxon>
        <taxon>Pseudomonadati</taxon>
        <taxon>Pseudomonadota</taxon>
        <taxon>Betaproteobacteria</taxon>
        <taxon>Neisseriales</taxon>
        <taxon>Chitinibacteraceae</taxon>
        <taxon>Chitinimonas</taxon>
    </lineage>
</organism>
<evidence type="ECO:0000256" key="5">
    <source>
        <dbReference type="ARBA" id="ARBA00022475"/>
    </source>
</evidence>
<protein>
    <recommendedName>
        <fullName evidence="3 13">Flagellar biosynthesis protein FlhF</fullName>
    </recommendedName>
</protein>
<dbReference type="CDD" id="cd17873">
    <property type="entry name" value="FlhF"/>
    <property type="match status" value="1"/>
</dbReference>
<dbReference type="SMART" id="SM00382">
    <property type="entry name" value="AAA"/>
    <property type="match status" value="1"/>
</dbReference>
<evidence type="ECO:0000256" key="10">
    <source>
        <dbReference type="ARBA" id="ARBA00023136"/>
    </source>
</evidence>
<dbReference type="OrthoDB" id="9778554at2"/>
<keyword evidence="18" id="KW-1185">Reference proteome</keyword>
<dbReference type="STRING" id="1121279.SAMN02745887_01076"/>
<feature type="domain" description="SRP54-type proteins GTP-binding" evidence="16">
    <location>
        <begin position="315"/>
        <end position="507"/>
    </location>
</feature>
<comment type="function">
    <text evidence="12">Necessary for flagellar biosynthesis. May be involved in translocation of the flagellum.</text>
</comment>
<evidence type="ECO:0000256" key="7">
    <source>
        <dbReference type="ARBA" id="ARBA00022795"/>
    </source>
</evidence>
<dbReference type="GO" id="GO:0005886">
    <property type="term" value="C:plasma membrane"/>
    <property type="evidence" value="ECO:0007669"/>
    <property type="project" value="UniProtKB-SubCell"/>
</dbReference>
<gene>
    <name evidence="17" type="ORF">SAMN02745887_01076</name>
</gene>
<dbReference type="AlphaFoldDB" id="A0A1K2HBD0"/>
<evidence type="ECO:0000256" key="4">
    <source>
        <dbReference type="ARBA" id="ARBA00022448"/>
    </source>
</evidence>
<keyword evidence="10" id="KW-0472">Membrane</keyword>
<dbReference type="InterPro" id="IPR047040">
    <property type="entry name" value="FlhF__GTPase_dom"/>
</dbReference>
<dbReference type="Gene3D" id="3.40.50.300">
    <property type="entry name" value="P-loop containing nucleotide triphosphate hydrolases"/>
    <property type="match status" value="1"/>
</dbReference>
<evidence type="ECO:0000256" key="12">
    <source>
        <dbReference type="ARBA" id="ARBA00025337"/>
    </source>
</evidence>
<comment type="subcellular location">
    <subcellularLocation>
        <location evidence="1">Cell membrane</location>
        <topology evidence="1">Peripheral membrane protein</topology>
        <orientation evidence="1">Cytoplasmic side</orientation>
    </subcellularLocation>
</comment>
<keyword evidence="9" id="KW-0342">GTP-binding</keyword>
<feature type="compositionally biased region" description="Acidic residues" evidence="14">
    <location>
        <begin position="99"/>
        <end position="108"/>
    </location>
</feature>
<dbReference type="PANTHER" id="PTHR43134:SF3">
    <property type="entry name" value="FLAGELLAR BIOSYNTHESIS PROTEIN FLHF"/>
    <property type="match status" value="1"/>
</dbReference>
<evidence type="ECO:0000256" key="2">
    <source>
        <dbReference type="ARBA" id="ARBA00008531"/>
    </source>
</evidence>
<evidence type="ECO:0000256" key="1">
    <source>
        <dbReference type="ARBA" id="ARBA00004413"/>
    </source>
</evidence>
<dbReference type="SUPFAM" id="SSF52540">
    <property type="entry name" value="P-loop containing nucleoside triphosphate hydrolases"/>
    <property type="match status" value="1"/>
</dbReference>
<dbReference type="Pfam" id="PF00448">
    <property type="entry name" value="SRP54"/>
    <property type="match status" value="1"/>
</dbReference>
<name>A0A1K2HBD0_9NEIS</name>
<keyword evidence="4" id="KW-0813">Transport</keyword>
<keyword evidence="6" id="KW-0547">Nucleotide-binding</keyword>
<accession>A0A1K2HBD0</accession>
<evidence type="ECO:0000256" key="6">
    <source>
        <dbReference type="ARBA" id="ARBA00022741"/>
    </source>
</evidence>
<dbReference type="InterPro" id="IPR020006">
    <property type="entry name" value="FlhF"/>
</dbReference>
<dbReference type="Proteomes" id="UP000186513">
    <property type="component" value="Unassembled WGS sequence"/>
</dbReference>
<evidence type="ECO:0000256" key="9">
    <source>
        <dbReference type="ARBA" id="ARBA00023134"/>
    </source>
</evidence>
<keyword evidence="8" id="KW-0653">Protein transport</keyword>
<feature type="region of interest" description="Disordered" evidence="14">
    <location>
        <begin position="51"/>
        <end position="151"/>
    </location>
</feature>
<comment type="similarity">
    <text evidence="2">Belongs to the GTP-binding SRP family.</text>
</comment>
<keyword evidence="7" id="KW-1005">Bacterial flagellum biogenesis</keyword>
<dbReference type="GO" id="GO:0003924">
    <property type="term" value="F:GTPase activity"/>
    <property type="evidence" value="ECO:0007669"/>
    <property type="project" value="UniProtKB-UniRule"/>
</dbReference>
<evidence type="ECO:0000259" key="15">
    <source>
        <dbReference type="SMART" id="SM00382"/>
    </source>
</evidence>
<dbReference type="GO" id="GO:0015031">
    <property type="term" value="P:protein transport"/>
    <property type="evidence" value="ECO:0007669"/>
    <property type="project" value="UniProtKB-KW"/>
</dbReference>
<feature type="region of interest" description="Disordered" evidence="14">
    <location>
        <begin position="187"/>
        <end position="209"/>
    </location>
</feature>
<keyword evidence="17" id="KW-0969">Cilium</keyword>
<feature type="domain" description="AAA+ ATPase" evidence="15">
    <location>
        <begin position="314"/>
        <end position="480"/>
    </location>
</feature>
<keyword evidence="5" id="KW-1003">Cell membrane</keyword>
<dbReference type="GO" id="GO:0005525">
    <property type="term" value="F:GTP binding"/>
    <property type="evidence" value="ECO:0007669"/>
    <property type="project" value="UniProtKB-UniRule"/>
</dbReference>
<dbReference type="GO" id="GO:0006614">
    <property type="term" value="P:SRP-dependent cotranslational protein targeting to membrane"/>
    <property type="evidence" value="ECO:0007669"/>
    <property type="project" value="UniProtKB-UniRule"/>
</dbReference>
<dbReference type="InterPro" id="IPR003593">
    <property type="entry name" value="AAA+_ATPase"/>
</dbReference>
<sequence>MVVKKFHGASTREVLKQVRDELGPDALILSNRQLPDGHIEIMAVADTEVSALTQPKPAGRPSAPASSPSKAASPDALISPRPPAGGARAMQRTYALPPELDDDEEPTLDDVRPTARPAASRLPTMMASAKVGGDVVPDNHPTSGAAFSPRYRYEPPELDLTREAAPQARVEPTLAPAEVPIAAKPEAPVPSAVSTEAAQPAAATNPPAVPDEQVKKIDSISHEVEDISSEIKMLRSLLEGQLAGLAWNELKRHAPERLEVLRRLLSVGFSPALSRQIVEHMPQGYSTERGMKWARTALQHNLPTVGPGADIVEAGGVYALVGPTGVGKTTTVAKLAARATLRHGAAKVALITTDGYRIGAQDQLRIYGKILGVPVYAVTDETDLAQTLADLRNRHLVLIDTVGMSQRDQRLVDQIALLAGQSTPVKRLLLLSANAQGTTLDDVVRRYHGDNLAGCIFTKTDEAFSLGSGLDVIVRYKLPLYYMTNGQRVPEDLHIASALYLVDRVFKTPPEAPAYRLKNEEYPLFLGAQSQAPALDFSWREAAA</sequence>
<dbReference type="InterPro" id="IPR000897">
    <property type="entry name" value="SRP54_GTPase_dom"/>
</dbReference>
<evidence type="ECO:0000259" key="16">
    <source>
        <dbReference type="SMART" id="SM00962"/>
    </source>
</evidence>
<keyword evidence="17" id="KW-0966">Cell projection</keyword>
<evidence type="ECO:0000256" key="11">
    <source>
        <dbReference type="ARBA" id="ARBA00023225"/>
    </source>
</evidence>
<dbReference type="GO" id="GO:0005047">
    <property type="term" value="F:signal recognition particle binding"/>
    <property type="evidence" value="ECO:0007669"/>
    <property type="project" value="TreeGrafter"/>
</dbReference>
<dbReference type="FunFam" id="3.40.50.300:FF:000695">
    <property type="entry name" value="Flagellar biosynthesis regulator FlhF"/>
    <property type="match status" value="1"/>
</dbReference>
<dbReference type="EMBL" id="FPKR01000003">
    <property type="protein sequence ID" value="SFZ73997.1"/>
    <property type="molecule type" value="Genomic_DNA"/>
</dbReference>
<evidence type="ECO:0000313" key="18">
    <source>
        <dbReference type="Proteomes" id="UP000186513"/>
    </source>
</evidence>
<evidence type="ECO:0000256" key="8">
    <source>
        <dbReference type="ARBA" id="ARBA00022927"/>
    </source>
</evidence>
<evidence type="ECO:0000256" key="3">
    <source>
        <dbReference type="ARBA" id="ARBA00014919"/>
    </source>
</evidence>
<feature type="compositionally biased region" description="Low complexity" evidence="14">
    <location>
        <begin position="55"/>
        <end position="76"/>
    </location>
</feature>
<reference evidence="17 18" key="1">
    <citation type="submission" date="2016-11" db="EMBL/GenBank/DDBJ databases">
        <authorList>
            <person name="Jaros S."/>
            <person name="Januszkiewicz K."/>
            <person name="Wedrychowicz H."/>
        </authorList>
    </citation>
    <scope>NUCLEOTIDE SEQUENCE [LARGE SCALE GENOMIC DNA]</scope>
    <source>
        <strain evidence="17 18">DSM 18899</strain>
    </source>
</reference>
<evidence type="ECO:0000313" key="17">
    <source>
        <dbReference type="EMBL" id="SFZ73997.1"/>
    </source>
</evidence>